<dbReference type="GO" id="GO:0016020">
    <property type="term" value="C:membrane"/>
    <property type="evidence" value="ECO:0007669"/>
    <property type="project" value="UniProtKB-SubCell"/>
</dbReference>
<dbReference type="Proteomes" id="UP001295684">
    <property type="component" value="Unassembled WGS sequence"/>
</dbReference>
<evidence type="ECO:0000256" key="6">
    <source>
        <dbReference type="SAM" id="Phobius"/>
    </source>
</evidence>
<comment type="subcellular location">
    <subcellularLocation>
        <location evidence="1">Membrane</location>
        <topology evidence="1">Multi-pass membrane protein</topology>
    </subcellularLocation>
</comment>
<keyword evidence="6" id="KW-1133">Transmembrane helix</keyword>
<protein>
    <submittedName>
        <fullName evidence="7">Uncharacterized protein</fullName>
    </submittedName>
</protein>
<dbReference type="Pfam" id="PF00153">
    <property type="entry name" value="Mito_carr"/>
    <property type="match status" value="1"/>
</dbReference>
<dbReference type="SUPFAM" id="SSF103506">
    <property type="entry name" value="Mitochondrial carrier"/>
    <property type="match status" value="1"/>
</dbReference>
<evidence type="ECO:0000256" key="1">
    <source>
        <dbReference type="ARBA" id="ARBA00004141"/>
    </source>
</evidence>
<evidence type="ECO:0000313" key="8">
    <source>
        <dbReference type="Proteomes" id="UP001295684"/>
    </source>
</evidence>
<name>A0AAD1URS2_EUPCR</name>
<evidence type="ECO:0000256" key="4">
    <source>
        <dbReference type="PROSITE-ProRule" id="PRU00282"/>
    </source>
</evidence>
<feature type="repeat" description="Solcar" evidence="4">
    <location>
        <begin position="255"/>
        <end position="347"/>
    </location>
</feature>
<evidence type="ECO:0000256" key="5">
    <source>
        <dbReference type="RuleBase" id="RU000488"/>
    </source>
</evidence>
<keyword evidence="8" id="KW-1185">Reference proteome</keyword>
<dbReference type="EMBL" id="CAMPGE010013329">
    <property type="protein sequence ID" value="CAI2372067.1"/>
    <property type="molecule type" value="Genomic_DNA"/>
</dbReference>
<accession>A0AAD1URS2</accession>
<gene>
    <name evidence="7" type="ORF">ECRASSUSDP1_LOCUS13394</name>
</gene>
<comment type="caution">
    <text evidence="7">The sequence shown here is derived from an EMBL/GenBank/DDBJ whole genome shotgun (WGS) entry which is preliminary data.</text>
</comment>
<keyword evidence="3 4" id="KW-0472">Membrane</keyword>
<dbReference type="AlphaFoldDB" id="A0AAD1URS2"/>
<dbReference type="InterPro" id="IPR018108">
    <property type="entry name" value="MCP_transmembrane"/>
</dbReference>
<comment type="similarity">
    <text evidence="5">Belongs to the mitochondrial carrier (TC 2.A.29) family.</text>
</comment>
<keyword evidence="5" id="KW-0813">Transport</keyword>
<dbReference type="InterPro" id="IPR023395">
    <property type="entry name" value="MCP_dom_sf"/>
</dbReference>
<dbReference type="PROSITE" id="PS50920">
    <property type="entry name" value="SOLCAR"/>
    <property type="match status" value="1"/>
</dbReference>
<reference evidence="7" key="1">
    <citation type="submission" date="2023-07" db="EMBL/GenBank/DDBJ databases">
        <authorList>
            <consortium name="AG Swart"/>
            <person name="Singh M."/>
            <person name="Singh A."/>
            <person name="Seah K."/>
            <person name="Emmerich C."/>
        </authorList>
    </citation>
    <scope>NUCLEOTIDE SEQUENCE</scope>
    <source>
        <strain evidence="7">DP1</strain>
    </source>
</reference>
<evidence type="ECO:0000313" key="7">
    <source>
        <dbReference type="EMBL" id="CAI2372067.1"/>
    </source>
</evidence>
<dbReference type="Gene3D" id="1.50.40.10">
    <property type="entry name" value="Mitochondrial carrier domain"/>
    <property type="match status" value="1"/>
</dbReference>
<evidence type="ECO:0000256" key="2">
    <source>
        <dbReference type="ARBA" id="ARBA00022692"/>
    </source>
</evidence>
<sequence>MEKLPIEKDPRYKILLSNYSLKVQSQSKMDLWKVSGLFSFFFAPFYTVAASMQMSVKAHENLYGTPQRDRDALKMFAEKTDKKKMLENSEGKSLVKSDSNANIKVFESKRTKKLKKLAGSVGKNAPYRAPVYQTYGECIRGLYKQGVLGFYKGNLYRHHYMLSTSLLQLNIAHRLEDRIGSFRFFCHLFAGITADTLFHPLHLIESRYILQNRIPAFTSYKSLYTLALATRFDVYQGVACHIPKNVILAFGYFSIFTAMSPTMFLIKELAIQALIYPIITVMRRIEAQTDRAGMIPQRYINARHCLGLTWREEGIRGLYRGFTSFSIGMTLFLALVPLTAYLGSLNNPVMGFRDPDEE</sequence>
<keyword evidence="2 4" id="KW-0812">Transmembrane</keyword>
<evidence type="ECO:0000256" key="3">
    <source>
        <dbReference type="ARBA" id="ARBA00023136"/>
    </source>
</evidence>
<proteinExistence type="inferred from homology"/>
<organism evidence="7 8">
    <name type="scientific">Euplotes crassus</name>
    <dbReference type="NCBI Taxonomy" id="5936"/>
    <lineage>
        <taxon>Eukaryota</taxon>
        <taxon>Sar</taxon>
        <taxon>Alveolata</taxon>
        <taxon>Ciliophora</taxon>
        <taxon>Intramacronucleata</taxon>
        <taxon>Spirotrichea</taxon>
        <taxon>Hypotrichia</taxon>
        <taxon>Euplotida</taxon>
        <taxon>Euplotidae</taxon>
        <taxon>Moneuplotes</taxon>
    </lineage>
</organism>
<feature type="transmembrane region" description="Helical" evidence="6">
    <location>
        <begin position="321"/>
        <end position="342"/>
    </location>
</feature>